<dbReference type="GO" id="GO:0047804">
    <property type="term" value="F:cysteine-S-conjugate beta-lyase activity"/>
    <property type="evidence" value="ECO:0007669"/>
    <property type="project" value="UniProtKB-EC"/>
</dbReference>
<organism evidence="6 7">
    <name type="scientific">Sterolibacterium denitrificans</name>
    <dbReference type="NCBI Taxonomy" id="157592"/>
    <lineage>
        <taxon>Bacteria</taxon>
        <taxon>Pseudomonadati</taxon>
        <taxon>Pseudomonadota</taxon>
        <taxon>Betaproteobacteria</taxon>
        <taxon>Nitrosomonadales</taxon>
        <taxon>Sterolibacteriaceae</taxon>
        <taxon>Sterolibacterium</taxon>
    </lineage>
</organism>
<keyword evidence="4" id="KW-0456">Lyase</keyword>
<dbReference type="RefSeq" id="WP_067170505.1">
    <property type="nucleotide sequence ID" value="NZ_LFZK01000001.1"/>
</dbReference>
<dbReference type="NCBIfam" id="TIGR04350">
    <property type="entry name" value="C_S_lyase_PatB"/>
    <property type="match status" value="1"/>
</dbReference>
<comment type="caution">
    <text evidence="6">The sequence shown here is derived from an EMBL/GenBank/DDBJ whole genome shotgun (WGS) entry which is preliminary data.</text>
</comment>
<sequence>MTFDFDRLPDLGAGDSLKWNRYAGREVLPLWVADMDFAAPPAVVAALQARVARASFGYAEAPDRLVATLRDYLQREYDWMIEPEWLIWLPGLVSGLNLACRAVDGDVFSATPVYPPFLSAPRLAGRELATVPLVRQAGGWRWDFPAVAAALAAHSATRLFLLCHPHNPVGRAWHDAELREIAALAERHDLVVCSDEIHCNLILDPARRHRPFAMLSESAARRSITLMAPSKAYNIAGLGCAFAVIPDAGLRRAFVAAMRGIVPHVNALGLAACEAAYGASGDWHAALLEYLRGNRERVEAAVSRMPGLVMTPVEATYLAWIDAGELCTRHGIAEPQRFFEAAGVGLSAGADFALPQAGGRAHPENPARHFVRLNFACPRAQLAIALERMRAAVASLA</sequence>
<dbReference type="InterPro" id="IPR015421">
    <property type="entry name" value="PyrdxlP-dep_Trfase_major"/>
</dbReference>
<evidence type="ECO:0000256" key="4">
    <source>
        <dbReference type="ARBA" id="ARBA00023239"/>
    </source>
</evidence>
<keyword evidence="7" id="KW-1185">Reference proteome</keyword>
<keyword evidence="3" id="KW-0663">Pyridoxal phosphate</keyword>
<protein>
    <recommendedName>
        <fullName evidence="2">cysteine-S-conjugate beta-lyase</fullName>
        <ecNumber evidence="2">4.4.1.13</ecNumber>
    </recommendedName>
</protein>
<evidence type="ECO:0000256" key="2">
    <source>
        <dbReference type="ARBA" id="ARBA00012224"/>
    </source>
</evidence>
<dbReference type="InterPro" id="IPR004839">
    <property type="entry name" value="Aminotransferase_I/II_large"/>
</dbReference>
<dbReference type="GO" id="GO:0008483">
    <property type="term" value="F:transaminase activity"/>
    <property type="evidence" value="ECO:0007669"/>
    <property type="project" value="UniProtKB-KW"/>
</dbReference>
<reference evidence="6 7" key="1">
    <citation type="journal article" date="2016" name="ISME J.">
        <title>Integrated multi-omics analyses reveal the biochemical mechanisms and phylogenetic relevance of anaerobic androgen biodegradation in the environment.</title>
        <authorList>
            <person name="Yang F.C."/>
            <person name="Chen Y.L."/>
            <person name="Tang S.L."/>
            <person name="Yu C.P."/>
            <person name="Wang P.H."/>
            <person name="Ismail W."/>
            <person name="Wang C.H."/>
            <person name="Ding J.Y."/>
            <person name="Yang C.Y."/>
            <person name="Yang C.Y."/>
            <person name="Chiang Y.R."/>
        </authorList>
    </citation>
    <scope>NUCLEOTIDE SEQUENCE [LARGE SCALE GENOMIC DNA]</scope>
    <source>
        <strain evidence="6 7">DSM 13999</strain>
    </source>
</reference>
<dbReference type="GO" id="GO:0030170">
    <property type="term" value="F:pyridoxal phosphate binding"/>
    <property type="evidence" value="ECO:0007669"/>
    <property type="project" value="InterPro"/>
</dbReference>
<dbReference type="EC" id="4.4.1.13" evidence="2"/>
<dbReference type="Proteomes" id="UP000243416">
    <property type="component" value="Unassembled WGS sequence"/>
</dbReference>
<evidence type="ECO:0000256" key="1">
    <source>
        <dbReference type="ARBA" id="ARBA00001933"/>
    </source>
</evidence>
<dbReference type="SUPFAM" id="SSF53383">
    <property type="entry name" value="PLP-dependent transferases"/>
    <property type="match status" value="1"/>
</dbReference>
<comment type="cofactor">
    <cofactor evidence="1">
        <name>pyridoxal 5'-phosphate</name>
        <dbReference type="ChEBI" id="CHEBI:597326"/>
    </cofactor>
</comment>
<keyword evidence="6" id="KW-0808">Transferase</keyword>
<dbReference type="OrthoDB" id="9803354at2"/>
<dbReference type="PANTHER" id="PTHR43525:SF1">
    <property type="entry name" value="PROTEIN MALY"/>
    <property type="match status" value="1"/>
</dbReference>
<evidence type="ECO:0000313" key="6">
    <source>
        <dbReference type="EMBL" id="KYC29478.1"/>
    </source>
</evidence>
<comment type="similarity">
    <text evidence="5">Belongs to the class-II pyridoxal-phosphate-dependent aminotransferase family. MalY/PatB cystathionine beta-lyase subfamily.</text>
</comment>
<evidence type="ECO:0000313" key="7">
    <source>
        <dbReference type="Proteomes" id="UP000243416"/>
    </source>
</evidence>
<dbReference type="EMBL" id="LFZK01000001">
    <property type="protein sequence ID" value="KYC29478.1"/>
    <property type="molecule type" value="Genomic_DNA"/>
</dbReference>
<dbReference type="InterPro" id="IPR015422">
    <property type="entry name" value="PyrdxlP-dep_Trfase_small"/>
</dbReference>
<dbReference type="Pfam" id="PF00155">
    <property type="entry name" value="Aminotran_1_2"/>
    <property type="match status" value="1"/>
</dbReference>
<keyword evidence="6" id="KW-0032">Aminotransferase</keyword>
<proteinExistence type="inferred from homology"/>
<dbReference type="CDD" id="cd00609">
    <property type="entry name" value="AAT_like"/>
    <property type="match status" value="1"/>
</dbReference>
<accession>A0A656ZCT9</accession>
<gene>
    <name evidence="6" type="ORF">ACY05_03005</name>
</gene>
<dbReference type="Gene3D" id="3.90.1150.10">
    <property type="entry name" value="Aspartate Aminotransferase, domain 1"/>
    <property type="match status" value="1"/>
</dbReference>
<dbReference type="InterPro" id="IPR051798">
    <property type="entry name" value="Class-II_PLP-Dep_Aminotrans"/>
</dbReference>
<evidence type="ECO:0000256" key="3">
    <source>
        <dbReference type="ARBA" id="ARBA00022898"/>
    </source>
</evidence>
<dbReference type="AlphaFoldDB" id="A0A656ZCT9"/>
<dbReference type="InterPro" id="IPR027619">
    <property type="entry name" value="C-S_lyase_PatB-like"/>
</dbReference>
<dbReference type="PANTHER" id="PTHR43525">
    <property type="entry name" value="PROTEIN MALY"/>
    <property type="match status" value="1"/>
</dbReference>
<dbReference type="InterPro" id="IPR015424">
    <property type="entry name" value="PyrdxlP-dep_Trfase"/>
</dbReference>
<evidence type="ECO:0000256" key="5">
    <source>
        <dbReference type="ARBA" id="ARBA00037974"/>
    </source>
</evidence>
<name>A0A656ZCT9_9PROT</name>
<dbReference type="Gene3D" id="3.40.640.10">
    <property type="entry name" value="Type I PLP-dependent aspartate aminotransferase-like (Major domain)"/>
    <property type="match status" value="1"/>
</dbReference>